<name>A0A0A9GV05_ARUDO</name>
<evidence type="ECO:0000313" key="2">
    <source>
        <dbReference type="EMBL" id="JAE27369.1"/>
    </source>
</evidence>
<accession>A0A0A9GV05</accession>
<keyword evidence="1" id="KW-0472">Membrane</keyword>
<feature type="transmembrane region" description="Helical" evidence="1">
    <location>
        <begin position="6"/>
        <end position="25"/>
    </location>
</feature>
<reference evidence="2" key="2">
    <citation type="journal article" date="2015" name="Data Brief">
        <title>Shoot transcriptome of the giant reed, Arundo donax.</title>
        <authorList>
            <person name="Barrero R.A."/>
            <person name="Guerrero F.D."/>
            <person name="Moolhuijzen P."/>
            <person name="Goolsby J.A."/>
            <person name="Tidwell J."/>
            <person name="Bellgard S.E."/>
            <person name="Bellgard M.I."/>
        </authorList>
    </citation>
    <scope>NUCLEOTIDE SEQUENCE</scope>
    <source>
        <tissue evidence="2">Shoot tissue taken approximately 20 cm above the soil surface</tissue>
    </source>
</reference>
<dbReference type="AlphaFoldDB" id="A0A0A9GV05"/>
<sequence>MLPPRIAPIQVSFRFLLIIYMLLILHTQSTCTWLN</sequence>
<dbReference type="GO" id="GO:0004812">
    <property type="term" value="F:aminoacyl-tRNA ligase activity"/>
    <property type="evidence" value="ECO:0007669"/>
    <property type="project" value="UniProtKB-KW"/>
</dbReference>
<dbReference type="EMBL" id="GBRH01170527">
    <property type="protein sequence ID" value="JAE27369.1"/>
    <property type="molecule type" value="Transcribed_RNA"/>
</dbReference>
<keyword evidence="1" id="KW-0812">Transmembrane</keyword>
<proteinExistence type="predicted"/>
<keyword evidence="1" id="KW-1133">Transmembrane helix</keyword>
<protein>
    <submittedName>
        <fullName evidence="2">Prolyl-tRNA synthetase</fullName>
    </submittedName>
</protein>
<keyword evidence="2" id="KW-0436">Ligase</keyword>
<evidence type="ECO:0000256" key="1">
    <source>
        <dbReference type="SAM" id="Phobius"/>
    </source>
</evidence>
<keyword evidence="2" id="KW-0030">Aminoacyl-tRNA synthetase</keyword>
<reference evidence="2" key="1">
    <citation type="submission" date="2014-09" db="EMBL/GenBank/DDBJ databases">
        <authorList>
            <person name="Magalhaes I.L.F."/>
            <person name="Oliveira U."/>
            <person name="Santos F.R."/>
            <person name="Vidigal T.H.D.A."/>
            <person name="Brescovit A.D."/>
            <person name="Santos A.J."/>
        </authorList>
    </citation>
    <scope>NUCLEOTIDE SEQUENCE</scope>
    <source>
        <tissue evidence="2">Shoot tissue taken approximately 20 cm above the soil surface</tissue>
    </source>
</reference>
<organism evidence="2">
    <name type="scientific">Arundo donax</name>
    <name type="common">Giant reed</name>
    <name type="synonym">Donax arundinaceus</name>
    <dbReference type="NCBI Taxonomy" id="35708"/>
    <lineage>
        <taxon>Eukaryota</taxon>
        <taxon>Viridiplantae</taxon>
        <taxon>Streptophyta</taxon>
        <taxon>Embryophyta</taxon>
        <taxon>Tracheophyta</taxon>
        <taxon>Spermatophyta</taxon>
        <taxon>Magnoliopsida</taxon>
        <taxon>Liliopsida</taxon>
        <taxon>Poales</taxon>
        <taxon>Poaceae</taxon>
        <taxon>PACMAD clade</taxon>
        <taxon>Arundinoideae</taxon>
        <taxon>Arundineae</taxon>
        <taxon>Arundo</taxon>
    </lineage>
</organism>